<proteinExistence type="predicted"/>
<gene>
    <name evidence="2" type="ORF">NCTC13336_00588</name>
</gene>
<accession>A0A377QYF4</accession>
<evidence type="ECO:0000313" key="3">
    <source>
        <dbReference type="Proteomes" id="UP000254293"/>
    </source>
</evidence>
<sequence>MSRIPDSRTPEQTAAETPVWCRRKPSWKKPAQAAVP</sequence>
<feature type="region of interest" description="Disordered" evidence="1">
    <location>
        <begin position="1"/>
        <end position="36"/>
    </location>
</feature>
<evidence type="ECO:0000313" key="2">
    <source>
        <dbReference type="EMBL" id="STR00386.1"/>
    </source>
</evidence>
<dbReference type="AlphaFoldDB" id="A0A377QYF4"/>
<dbReference type="EMBL" id="UGJJ01000001">
    <property type="protein sequence ID" value="STR00386.1"/>
    <property type="molecule type" value="Genomic_DNA"/>
</dbReference>
<protein>
    <submittedName>
        <fullName evidence="2">Uncharacterized protein</fullName>
    </submittedName>
</protein>
<keyword evidence="3" id="KW-1185">Reference proteome</keyword>
<name>A0A377QYF4_9NEIS</name>
<reference evidence="2 3" key="1">
    <citation type="submission" date="2018-06" db="EMBL/GenBank/DDBJ databases">
        <authorList>
            <consortium name="Pathogen Informatics"/>
            <person name="Doyle S."/>
        </authorList>
    </citation>
    <scope>NUCLEOTIDE SEQUENCE [LARGE SCALE GENOMIC DNA]</scope>
    <source>
        <strain evidence="2 3">NCTC13336</strain>
    </source>
</reference>
<organism evidence="2 3">
    <name type="scientific">Kingella potus</name>
    <dbReference type="NCBI Taxonomy" id="265175"/>
    <lineage>
        <taxon>Bacteria</taxon>
        <taxon>Pseudomonadati</taxon>
        <taxon>Pseudomonadota</taxon>
        <taxon>Betaproteobacteria</taxon>
        <taxon>Neisseriales</taxon>
        <taxon>Neisseriaceae</taxon>
        <taxon>Kingella</taxon>
    </lineage>
</organism>
<dbReference type="Proteomes" id="UP000254293">
    <property type="component" value="Unassembled WGS sequence"/>
</dbReference>
<evidence type="ECO:0000256" key="1">
    <source>
        <dbReference type="SAM" id="MobiDB-lite"/>
    </source>
</evidence>